<gene>
    <name evidence="2" type="ORF">ECRASSUSDP1_LOCUS6657</name>
</gene>
<reference evidence="2" key="1">
    <citation type="submission" date="2023-07" db="EMBL/GenBank/DDBJ databases">
        <authorList>
            <consortium name="AG Swart"/>
            <person name="Singh M."/>
            <person name="Singh A."/>
            <person name="Seah K."/>
            <person name="Emmerich C."/>
        </authorList>
    </citation>
    <scope>NUCLEOTIDE SEQUENCE</scope>
    <source>
        <strain evidence="2">DP1</strain>
    </source>
</reference>
<feature type="coiled-coil region" evidence="1">
    <location>
        <begin position="185"/>
        <end position="275"/>
    </location>
</feature>
<evidence type="ECO:0000313" key="3">
    <source>
        <dbReference type="Proteomes" id="UP001295684"/>
    </source>
</evidence>
<name>A0AAD1UEW9_EUPCR</name>
<dbReference type="EMBL" id="CAMPGE010006463">
    <property type="protein sequence ID" value="CAI2365307.1"/>
    <property type="molecule type" value="Genomic_DNA"/>
</dbReference>
<accession>A0AAD1UEW9</accession>
<comment type="caution">
    <text evidence="2">The sequence shown here is derived from an EMBL/GenBank/DDBJ whole genome shotgun (WGS) entry which is preliminary data.</text>
</comment>
<keyword evidence="1" id="KW-0175">Coiled coil</keyword>
<sequence length="534" mass="60171">MEKQEITLCSHSNCDKPIKHYCNGHNDVFCISCTNTLHFDCNYEAIKSSEELEQVLLPINSLVIGLRQQAEAHDLGNKIDGLEGVMKNVSDEVDGFGKKVKTAIDSSDFMKFGSLFQEGKELKSKILSGAFGMGSDGSNPIYRLLFDLQLLSCSSRARLGGSIDVMKGSKALTKGFYRSITNLHQKTKEENAKEYKTIIEELLKEAKKSDKGEKEAQKFILELQNKVIELEQQLQIEKDKSDGLELDLYTLKTENEKLIKENKELEEKGAALTGESGQILAQNAISDSSSISKKKCEALYEKHVGVKKTFDEVCQLKLKMCNIESQNFINALCEEKVILPKINEIHTAKIDSNCTEIINRYLLNCIPKSIPKIYFNWGWSGKVVHFSSMIEGLSIALPKITKEVMFDTFVIQASDLELIMQKCYQAEKIIFIASKLVTAKEMNFDTNKGSKLKCLSFYRSDYEVSNLSSNFKDHPERLEWIIEALSRSPHKKSLESINIDECPIGVGTVNEMLKKYGMDKIVVRKDGESLPQGL</sequence>
<keyword evidence="3" id="KW-1185">Reference proteome</keyword>
<proteinExistence type="predicted"/>
<dbReference type="AlphaFoldDB" id="A0AAD1UEW9"/>
<protein>
    <submittedName>
        <fullName evidence="2">Uncharacterized protein</fullName>
    </submittedName>
</protein>
<dbReference type="Proteomes" id="UP001295684">
    <property type="component" value="Unassembled WGS sequence"/>
</dbReference>
<organism evidence="2 3">
    <name type="scientific">Euplotes crassus</name>
    <dbReference type="NCBI Taxonomy" id="5936"/>
    <lineage>
        <taxon>Eukaryota</taxon>
        <taxon>Sar</taxon>
        <taxon>Alveolata</taxon>
        <taxon>Ciliophora</taxon>
        <taxon>Intramacronucleata</taxon>
        <taxon>Spirotrichea</taxon>
        <taxon>Hypotrichia</taxon>
        <taxon>Euplotida</taxon>
        <taxon>Euplotidae</taxon>
        <taxon>Moneuplotes</taxon>
    </lineage>
</organism>
<evidence type="ECO:0000313" key="2">
    <source>
        <dbReference type="EMBL" id="CAI2365307.1"/>
    </source>
</evidence>
<evidence type="ECO:0000256" key="1">
    <source>
        <dbReference type="SAM" id="Coils"/>
    </source>
</evidence>